<dbReference type="Proteomes" id="UP000294028">
    <property type="component" value="Unassembled WGS sequence"/>
</dbReference>
<feature type="compositionally biased region" description="Polar residues" evidence="1">
    <location>
        <begin position="11"/>
        <end position="32"/>
    </location>
</feature>
<dbReference type="EMBL" id="RZHH01000002">
    <property type="protein sequence ID" value="RYJ15281.1"/>
    <property type="molecule type" value="Genomic_DNA"/>
</dbReference>
<feature type="compositionally biased region" description="Polar residues" evidence="1">
    <location>
        <begin position="40"/>
        <end position="52"/>
    </location>
</feature>
<evidence type="ECO:0000256" key="1">
    <source>
        <dbReference type="SAM" id="MobiDB-lite"/>
    </source>
</evidence>
<evidence type="ECO:0000313" key="2">
    <source>
        <dbReference type="EMBL" id="RYJ15281.1"/>
    </source>
</evidence>
<feature type="region of interest" description="Disordered" evidence="1">
    <location>
        <begin position="1"/>
        <end position="57"/>
    </location>
</feature>
<accession>A0A482TPX0</accession>
<sequence length="175" mass="18438">MGTGVVALLSGCSSVTGPDGETATQPSTTDESNGGDDSASGDTTSGANTADGPTNFEIRLVGPVGTETDPTLFTDAEIKSVGAVEQQRDSLYGLPVTLTDEATTETSETLQSVGVAENPDEFELVQRHDGEEVTRFEISRNLASKIAEGEWDGEFVLMFKSREKAAELRKTLTEG</sequence>
<gene>
    <name evidence="2" type="ORF">ELS19_01690</name>
</gene>
<reference evidence="2 3" key="1">
    <citation type="submission" date="2018-12" db="EMBL/GenBank/DDBJ databases">
        <title>Genome analysis provides insights into bioremediation potentialities of Halogeometricum borinquense strain N11.</title>
        <authorList>
            <person name="Najjari A."/>
            <person name="Youssef N."/>
            <person name="Fhoula I."/>
            <person name="Ben Dhia O."/>
            <person name="Mahjoubi M."/>
            <person name="Ouzari H.I."/>
            <person name="Cherif A."/>
        </authorList>
    </citation>
    <scope>NUCLEOTIDE SEQUENCE [LARGE SCALE GENOMIC DNA]</scope>
    <source>
        <strain evidence="2 3">N11</strain>
    </source>
</reference>
<protein>
    <submittedName>
        <fullName evidence="2">Uncharacterized protein</fullName>
    </submittedName>
</protein>
<organism evidence="2 3">
    <name type="scientific">Halogeometricum borinquense</name>
    <dbReference type="NCBI Taxonomy" id="60847"/>
    <lineage>
        <taxon>Archaea</taxon>
        <taxon>Methanobacteriati</taxon>
        <taxon>Methanobacteriota</taxon>
        <taxon>Stenosarchaea group</taxon>
        <taxon>Halobacteria</taxon>
        <taxon>Halobacteriales</taxon>
        <taxon>Haloferacaceae</taxon>
        <taxon>Halogeometricum</taxon>
    </lineage>
</organism>
<dbReference type="AlphaFoldDB" id="A0A482TPX0"/>
<comment type="caution">
    <text evidence="2">The sequence shown here is derived from an EMBL/GenBank/DDBJ whole genome shotgun (WGS) entry which is preliminary data.</text>
</comment>
<proteinExistence type="predicted"/>
<name>A0A482TPX0_9EURY</name>
<evidence type="ECO:0000313" key="3">
    <source>
        <dbReference type="Proteomes" id="UP000294028"/>
    </source>
</evidence>